<gene>
    <name evidence="5" type="primary">GstD1_2</name>
    <name evidence="5" type="ORF">FJT64_015620</name>
</gene>
<keyword evidence="5" id="KW-0808">Transferase</keyword>
<dbReference type="SUPFAM" id="SSF47616">
    <property type="entry name" value="GST C-terminal domain-like"/>
    <property type="match status" value="1"/>
</dbReference>
<dbReference type="SUPFAM" id="SSF52833">
    <property type="entry name" value="Thioredoxin-like"/>
    <property type="match status" value="1"/>
</dbReference>
<feature type="domain" description="GST C-terminal" evidence="4">
    <location>
        <begin position="91"/>
        <end position="211"/>
    </location>
</feature>
<dbReference type="InterPro" id="IPR004045">
    <property type="entry name" value="Glutathione_S-Trfase_N"/>
</dbReference>
<dbReference type="PROSITE" id="PS50405">
    <property type="entry name" value="GST_CTER"/>
    <property type="match status" value="1"/>
</dbReference>
<name>A0A6A4X3L1_AMPAM</name>
<evidence type="ECO:0000313" key="5">
    <source>
        <dbReference type="EMBL" id="KAF0313877.1"/>
    </source>
</evidence>
<organism evidence="5 6">
    <name type="scientific">Amphibalanus amphitrite</name>
    <name type="common">Striped barnacle</name>
    <name type="synonym">Balanus amphitrite</name>
    <dbReference type="NCBI Taxonomy" id="1232801"/>
    <lineage>
        <taxon>Eukaryota</taxon>
        <taxon>Metazoa</taxon>
        <taxon>Ecdysozoa</taxon>
        <taxon>Arthropoda</taxon>
        <taxon>Crustacea</taxon>
        <taxon>Multicrustacea</taxon>
        <taxon>Cirripedia</taxon>
        <taxon>Thoracica</taxon>
        <taxon>Thoracicalcarea</taxon>
        <taxon>Balanomorpha</taxon>
        <taxon>Balanoidea</taxon>
        <taxon>Balanidae</taxon>
        <taxon>Amphibalaninae</taxon>
        <taxon>Amphibalanus</taxon>
    </lineage>
</organism>
<dbReference type="PANTHER" id="PTHR43969">
    <property type="entry name" value="GLUTATHIONE S TRANSFERASE D10, ISOFORM A-RELATED"/>
    <property type="match status" value="1"/>
</dbReference>
<dbReference type="InterPro" id="IPR004046">
    <property type="entry name" value="GST_C"/>
</dbReference>
<dbReference type="InterPro" id="IPR036249">
    <property type="entry name" value="Thioredoxin-like_sf"/>
</dbReference>
<comment type="subunit">
    <text evidence="1">Homodimer.</text>
</comment>
<dbReference type="AlphaFoldDB" id="A0A6A4X3L1"/>
<evidence type="ECO:0000256" key="1">
    <source>
        <dbReference type="ARBA" id="ARBA00011738"/>
    </source>
</evidence>
<feature type="domain" description="GST N-terminal" evidence="3">
    <location>
        <begin position="4"/>
        <end position="85"/>
    </location>
</feature>
<dbReference type="InterPro" id="IPR036282">
    <property type="entry name" value="Glutathione-S-Trfase_C_sf"/>
</dbReference>
<dbReference type="InterPro" id="IPR010987">
    <property type="entry name" value="Glutathione-S-Trfase_C-like"/>
</dbReference>
<dbReference type="PANTHER" id="PTHR43969:SF9">
    <property type="entry name" value="GLUTATHIONE S TRANSFERASE D10, ISOFORM A-RELATED"/>
    <property type="match status" value="1"/>
</dbReference>
<comment type="caution">
    <text evidence="5">The sequence shown here is derived from an EMBL/GenBank/DDBJ whole genome shotgun (WGS) entry which is preliminary data.</text>
</comment>
<reference evidence="5 6" key="1">
    <citation type="submission" date="2019-07" db="EMBL/GenBank/DDBJ databases">
        <title>Draft genome assembly of a fouling barnacle, Amphibalanus amphitrite (Darwin, 1854): The first reference genome for Thecostraca.</title>
        <authorList>
            <person name="Kim W."/>
        </authorList>
    </citation>
    <scope>NUCLEOTIDE SEQUENCE [LARGE SCALE GENOMIC DNA]</scope>
    <source>
        <strain evidence="5">SNU_AA5</strain>
        <tissue evidence="5">Soma without cirri and trophi</tissue>
    </source>
</reference>
<dbReference type="GO" id="GO:0004364">
    <property type="term" value="F:glutathione transferase activity"/>
    <property type="evidence" value="ECO:0007669"/>
    <property type="project" value="TreeGrafter"/>
</dbReference>
<dbReference type="CDD" id="cd03045">
    <property type="entry name" value="GST_N_Delta_Epsilon"/>
    <property type="match status" value="1"/>
</dbReference>
<dbReference type="Gene3D" id="3.40.30.10">
    <property type="entry name" value="Glutaredoxin"/>
    <property type="match status" value="1"/>
</dbReference>
<dbReference type="Gene3D" id="1.20.1050.10">
    <property type="match status" value="1"/>
</dbReference>
<evidence type="ECO:0000259" key="3">
    <source>
        <dbReference type="PROSITE" id="PS50404"/>
    </source>
</evidence>
<dbReference type="GO" id="GO:0006749">
    <property type="term" value="P:glutathione metabolic process"/>
    <property type="evidence" value="ECO:0007669"/>
    <property type="project" value="TreeGrafter"/>
</dbReference>
<evidence type="ECO:0000313" key="6">
    <source>
        <dbReference type="Proteomes" id="UP000440578"/>
    </source>
</evidence>
<comment type="similarity">
    <text evidence="2">Belongs to the GST superfamily.</text>
</comment>
<dbReference type="FunFam" id="3.40.30.10:FF:000034">
    <property type="entry name" value="glutathione S-transferase 1"/>
    <property type="match status" value="1"/>
</dbReference>
<dbReference type="PROSITE" id="PS50404">
    <property type="entry name" value="GST_NTER"/>
    <property type="match status" value="1"/>
</dbReference>
<dbReference type="Pfam" id="PF00043">
    <property type="entry name" value="GST_C"/>
    <property type="match status" value="1"/>
</dbReference>
<keyword evidence="6" id="KW-1185">Reference proteome</keyword>
<dbReference type="SFLD" id="SFLDS00019">
    <property type="entry name" value="Glutathione_Transferase_(cytos"/>
    <property type="match status" value="1"/>
</dbReference>
<dbReference type="OrthoDB" id="6491150at2759"/>
<sequence>MSGAAIDLYHTLWSPPSRAVRMIGRAVGAQFNLIECNLMAGEHMKPEYLKMNPLHTVPTINDNGFYVWESRAIGHYLINKFAPGTSLIPTDLRRRALYDQMLFFDYSLLFSFSTMTRKVLLGAKQLDRSDVKRCHECLRLLNSFLSESEYLVGDEITMVDYSAAASIAGCQTGMFGISGHPHTQRWFNKVRNEIDGFDEINEPGVQMIQAFMSMATPPDPKPSKL</sequence>
<dbReference type="Pfam" id="PF02798">
    <property type="entry name" value="GST_N"/>
    <property type="match status" value="1"/>
</dbReference>
<protein>
    <submittedName>
        <fullName evidence="5">Glutathione S-transferase 1, isoform D</fullName>
    </submittedName>
</protein>
<dbReference type="InterPro" id="IPR040079">
    <property type="entry name" value="Glutathione_S-Trfase"/>
</dbReference>
<dbReference type="CDD" id="cd03177">
    <property type="entry name" value="GST_C_Delta_Epsilon"/>
    <property type="match status" value="1"/>
</dbReference>
<dbReference type="SFLD" id="SFLDG01153">
    <property type="entry name" value="Main.4:_Theta-like"/>
    <property type="match status" value="1"/>
</dbReference>
<dbReference type="SFLD" id="SFLDG00358">
    <property type="entry name" value="Main_(cytGST)"/>
    <property type="match status" value="1"/>
</dbReference>
<evidence type="ECO:0000259" key="4">
    <source>
        <dbReference type="PROSITE" id="PS50405"/>
    </source>
</evidence>
<dbReference type="Proteomes" id="UP000440578">
    <property type="component" value="Unassembled WGS sequence"/>
</dbReference>
<evidence type="ECO:0000256" key="2">
    <source>
        <dbReference type="RuleBase" id="RU003494"/>
    </source>
</evidence>
<proteinExistence type="inferred from homology"/>
<accession>A0A6A4X3L1</accession>
<dbReference type="EMBL" id="VIIS01000067">
    <property type="protein sequence ID" value="KAF0313877.1"/>
    <property type="molecule type" value="Genomic_DNA"/>
</dbReference>